<dbReference type="InterPro" id="IPR003594">
    <property type="entry name" value="HATPase_dom"/>
</dbReference>
<dbReference type="Gene3D" id="1.10.287.130">
    <property type="match status" value="1"/>
</dbReference>
<dbReference type="RefSeq" id="WP_214625258.1">
    <property type="nucleotide sequence ID" value="NZ_JAHGAW010000014.1"/>
</dbReference>
<dbReference type="GO" id="GO:0030295">
    <property type="term" value="F:protein kinase activator activity"/>
    <property type="evidence" value="ECO:0007669"/>
    <property type="project" value="TreeGrafter"/>
</dbReference>
<dbReference type="EMBL" id="JAHGAW010000014">
    <property type="protein sequence ID" value="MBT2188998.1"/>
    <property type="molecule type" value="Genomic_DNA"/>
</dbReference>
<dbReference type="SMART" id="SM01080">
    <property type="entry name" value="CHASE2"/>
    <property type="match status" value="1"/>
</dbReference>
<keyword evidence="3" id="KW-0808">Transferase</keyword>
<feature type="transmembrane region" description="Helical" evidence="5">
    <location>
        <begin position="274"/>
        <end position="295"/>
    </location>
</feature>
<dbReference type="GO" id="GO:0007234">
    <property type="term" value="P:osmosensory signaling via phosphorelay pathway"/>
    <property type="evidence" value="ECO:0007669"/>
    <property type="project" value="TreeGrafter"/>
</dbReference>
<dbReference type="Proteomes" id="UP001138757">
    <property type="component" value="Unassembled WGS sequence"/>
</dbReference>
<dbReference type="EC" id="2.7.13.3" evidence="2"/>
<dbReference type="PROSITE" id="PS50109">
    <property type="entry name" value="HIS_KIN"/>
    <property type="match status" value="1"/>
</dbReference>
<dbReference type="SMART" id="SM00387">
    <property type="entry name" value="HATPase_c"/>
    <property type="match status" value="1"/>
</dbReference>
<dbReference type="InterPro" id="IPR036890">
    <property type="entry name" value="HATPase_C_sf"/>
</dbReference>
<dbReference type="PANTHER" id="PTHR42878">
    <property type="entry name" value="TWO-COMPONENT HISTIDINE KINASE"/>
    <property type="match status" value="1"/>
</dbReference>
<evidence type="ECO:0000256" key="3">
    <source>
        <dbReference type="ARBA" id="ARBA00022679"/>
    </source>
</evidence>
<gene>
    <name evidence="7" type="ORF">KK488_18790</name>
</gene>
<protein>
    <recommendedName>
        <fullName evidence="2">histidine kinase</fullName>
        <ecNumber evidence="2">2.7.13.3</ecNumber>
    </recommendedName>
</protein>
<evidence type="ECO:0000256" key="2">
    <source>
        <dbReference type="ARBA" id="ARBA00012438"/>
    </source>
</evidence>
<feature type="domain" description="Histidine kinase" evidence="6">
    <location>
        <begin position="505"/>
        <end position="717"/>
    </location>
</feature>
<name>A0A9X1ISX9_9SPHN</name>
<dbReference type="GO" id="GO:0000155">
    <property type="term" value="F:phosphorelay sensor kinase activity"/>
    <property type="evidence" value="ECO:0007669"/>
    <property type="project" value="InterPro"/>
</dbReference>
<evidence type="ECO:0000256" key="5">
    <source>
        <dbReference type="SAM" id="Phobius"/>
    </source>
</evidence>
<dbReference type="PANTHER" id="PTHR42878:SF14">
    <property type="entry name" value="OSMOLARITY TWO-COMPONENT SYSTEM PROTEIN SSK1"/>
    <property type="match status" value="1"/>
</dbReference>
<evidence type="ECO:0000256" key="1">
    <source>
        <dbReference type="ARBA" id="ARBA00000085"/>
    </source>
</evidence>
<dbReference type="CDD" id="cd00075">
    <property type="entry name" value="HATPase"/>
    <property type="match status" value="1"/>
</dbReference>
<evidence type="ECO:0000256" key="4">
    <source>
        <dbReference type="ARBA" id="ARBA00022777"/>
    </source>
</evidence>
<keyword evidence="5" id="KW-1133">Transmembrane helix</keyword>
<dbReference type="InterPro" id="IPR003661">
    <property type="entry name" value="HisK_dim/P_dom"/>
</dbReference>
<dbReference type="InterPro" id="IPR017181">
    <property type="entry name" value="Sig_transdc_His_kin_CHASE2"/>
</dbReference>
<accession>A0A9X1ISX9</accession>
<feature type="transmembrane region" description="Helical" evidence="5">
    <location>
        <begin position="302"/>
        <end position="321"/>
    </location>
</feature>
<keyword evidence="4" id="KW-0418">Kinase</keyword>
<dbReference type="SUPFAM" id="SSF55874">
    <property type="entry name" value="ATPase domain of HSP90 chaperone/DNA topoisomerase II/histidine kinase"/>
    <property type="match status" value="1"/>
</dbReference>
<dbReference type="PIRSF" id="PIRSF037347">
    <property type="entry name" value="STHK_CHASE2_PAS_prd"/>
    <property type="match status" value="1"/>
</dbReference>
<keyword evidence="5" id="KW-0812">Transmembrane</keyword>
<dbReference type="Pfam" id="PF02518">
    <property type="entry name" value="HATPase_c"/>
    <property type="match status" value="1"/>
</dbReference>
<evidence type="ECO:0000313" key="8">
    <source>
        <dbReference type="Proteomes" id="UP001138757"/>
    </source>
</evidence>
<organism evidence="7 8">
    <name type="scientific">Sphingobium nicotianae</name>
    <dbReference type="NCBI Taxonomy" id="2782607"/>
    <lineage>
        <taxon>Bacteria</taxon>
        <taxon>Pseudomonadati</taxon>
        <taxon>Pseudomonadota</taxon>
        <taxon>Alphaproteobacteria</taxon>
        <taxon>Sphingomonadales</taxon>
        <taxon>Sphingomonadaceae</taxon>
        <taxon>Sphingobium</taxon>
    </lineage>
</organism>
<comment type="caution">
    <text evidence="7">The sequence shown here is derived from an EMBL/GenBank/DDBJ whole genome shotgun (WGS) entry which is preliminary data.</text>
</comment>
<evidence type="ECO:0000259" key="6">
    <source>
        <dbReference type="PROSITE" id="PS50109"/>
    </source>
</evidence>
<keyword evidence="5" id="KW-0472">Membrane</keyword>
<proteinExistence type="predicted"/>
<dbReference type="Gene3D" id="3.30.565.10">
    <property type="entry name" value="Histidine kinase-like ATPase, C-terminal domain"/>
    <property type="match status" value="1"/>
</dbReference>
<dbReference type="InterPro" id="IPR036097">
    <property type="entry name" value="HisK_dim/P_sf"/>
</dbReference>
<dbReference type="GO" id="GO:0000156">
    <property type="term" value="F:phosphorelay response regulator activity"/>
    <property type="evidence" value="ECO:0007669"/>
    <property type="project" value="TreeGrafter"/>
</dbReference>
<dbReference type="AlphaFoldDB" id="A0A9X1ISX9"/>
<evidence type="ECO:0000313" key="7">
    <source>
        <dbReference type="EMBL" id="MBT2188998.1"/>
    </source>
</evidence>
<comment type="catalytic activity">
    <reaction evidence="1">
        <text>ATP + protein L-histidine = ADP + protein N-phospho-L-histidine.</text>
        <dbReference type="EC" id="2.7.13.3"/>
    </reaction>
</comment>
<sequence>MLYRRLAVEWLLVLLAASLFVGWAALGGWTRALDNRFYDLAASWAAGTPDDRILIVEIDDRSLRDLGRWPWPRNVHGALLERLAAARPRAIGYDVLLLEPSEDDRAVAAAMQRAGPVLLPALVLRDRRTDEVTRPTPVLDGAAAGIGIAEVIQDEDGVVRTADTETPVNGRAFPQMTAMLARYAQPDLQLPKAQPFLLPMAHGKAFRRVSFSSVARGEVPAAFIRDKLVLVGATADGMGDIYPVPSGAGGLMAGVQIQANLLNALLTGRTIGQVPAAILALFSLLPVWLLLVAFLRLRPAVNLRLSLVAIAGIMALSLALVPLAHLWLPPGAALLGIILVHMLWGWRRLAAMSQFFGQQAAALQAEPGIVARPMRRETMSDPVAHEARQLQEIIGQLRTLRQFTADVVERLPDATLVIDERETIVLANAGANRLFGGSAQGQTLAVFVTHLCTSAIRDGNRISCPGGETLIMTDAPLVGGGRIVRFADMTDLQRATDEREEVLQFLTHDLRSPHAAILTLLETRALVDGREIAPSLVERIRRHAGHGLRLADDFVQLARARRRPIEPQPVDLCDVAREAVDMVWPRSVERAIRIDNGSDQGEIWVMGDHAMLLRATVNLLDNAVKFAPEGAHVDIAVVGSGDRARLIVSGPGPEMPPGRAERPFALYAEGRDVGGRVSIGLGLAFVQATATRHGGTAAYHHEPGYGATFSIMLPRADED</sequence>
<reference evidence="7" key="1">
    <citation type="submission" date="2021-05" db="EMBL/GenBank/DDBJ databases">
        <title>Genome of Sphingobium sp. strain.</title>
        <authorList>
            <person name="Fan R."/>
        </authorList>
    </citation>
    <scope>NUCLEOTIDE SEQUENCE</scope>
    <source>
        <strain evidence="7">H33</strain>
    </source>
</reference>
<dbReference type="InterPro" id="IPR007890">
    <property type="entry name" value="CHASE2"/>
</dbReference>
<dbReference type="CDD" id="cd00082">
    <property type="entry name" value="HisKA"/>
    <property type="match status" value="1"/>
</dbReference>
<dbReference type="InterPro" id="IPR005467">
    <property type="entry name" value="His_kinase_dom"/>
</dbReference>
<dbReference type="InterPro" id="IPR050351">
    <property type="entry name" value="BphY/WalK/GraS-like"/>
</dbReference>
<dbReference type="SUPFAM" id="SSF47384">
    <property type="entry name" value="Homodimeric domain of signal transducing histidine kinase"/>
    <property type="match status" value="1"/>
</dbReference>
<keyword evidence="8" id="KW-1185">Reference proteome</keyword>
<dbReference type="Pfam" id="PF05226">
    <property type="entry name" value="CHASE2"/>
    <property type="match status" value="1"/>
</dbReference>